<name>A0AC34RAS8_9BILA</name>
<dbReference type="Proteomes" id="UP000887576">
    <property type="component" value="Unplaced"/>
</dbReference>
<accession>A0AC34RAS8</accession>
<proteinExistence type="predicted"/>
<dbReference type="WBParaSite" id="JU765_v2.g4969.t1">
    <property type="protein sequence ID" value="JU765_v2.g4969.t1"/>
    <property type="gene ID" value="JU765_v2.g4969"/>
</dbReference>
<evidence type="ECO:0000313" key="2">
    <source>
        <dbReference type="WBParaSite" id="JU765_v2.g4969.t1"/>
    </source>
</evidence>
<protein>
    <submittedName>
        <fullName evidence="2">Secreted protein</fullName>
    </submittedName>
</protein>
<sequence length="80" mass="9442">MCSTVSIFVYYLANLFLLFLLKSAFKNLFFLSQKRRAIIDFVLYPQFLHIYQKSASTITHCMQPGKFLTVKRTIYEAIFC</sequence>
<reference evidence="2" key="1">
    <citation type="submission" date="2022-11" db="UniProtKB">
        <authorList>
            <consortium name="WormBaseParasite"/>
        </authorList>
    </citation>
    <scope>IDENTIFICATION</scope>
</reference>
<evidence type="ECO:0000313" key="1">
    <source>
        <dbReference type="Proteomes" id="UP000887576"/>
    </source>
</evidence>
<organism evidence="1 2">
    <name type="scientific">Panagrolaimus sp. JU765</name>
    <dbReference type="NCBI Taxonomy" id="591449"/>
    <lineage>
        <taxon>Eukaryota</taxon>
        <taxon>Metazoa</taxon>
        <taxon>Ecdysozoa</taxon>
        <taxon>Nematoda</taxon>
        <taxon>Chromadorea</taxon>
        <taxon>Rhabditida</taxon>
        <taxon>Tylenchina</taxon>
        <taxon>Panagrolaimomorpha</taxon>
        <taxon>Panagrolaimoidea</taxon>
        <taxon>Panagrolaimidae</taxon>
        <taxon>Panagrolaimus</taxon>
    </lineage>
</organism>